<feature type="chain" id="PRO_5012826731" description="EF hand" evidence="1">
    <location>
        <begin position="18"/>
        <end position="285"/>
    </location>
</feature>
<name>A0A217EG70_9GAMM</name>
<dbReference type="RefSeq" id="WP_143218766.1">
    <property type="nucleotide sequence ID" value="NZ_FZLN01000001.1"/>
</dbReference>
<dbReference type="EMBL" id="FZLN01000001">
    <property type="protein sequence ID" value="SNQ29186.1"/>
    <property type="molecule type" value="Genomic_DNA"/>
</dbReference>
<keyword evidence="1" id="KW-0732">Signal</keyword>
<evidence type="ECO:0000313" key="3">
    <source>
        <dbReference type="Proteomes" id="UP000243463"/>
    </source>
</evidence>
<reference evidence="3" key="1">
    <citation type="submission" date="2017-06" db="EMBL/GenBank/DDBJ databases">
        <authorList>
            <person name="Varghese N."/>
            <person name="Submissions S."/>
        </authorList>
    </citation>
    <scope>NUCLEOTIDE SEQUENCE [LARGE SCALE GENOMIC DNA]</scope>
    <source>
        <strain evidence="3">ANC 5114</strain>
    </source>
</reference>
<dbReference type="Gene3D" id="1.10.238.10">
    <property type="entry name" value="EF-hand"/>
    <property type="match status" value="2"/>
</dbReference>
<evidence type="ECO:0008006" key="4">
    <source>
        <dbReference type="Google" id="ProtNLM"/>
    </source>
</evidence>
<proteinExistence type="predicted"/>
<dbReference type="Proteomes" id="UP000243463">
    <property type="component" value="Unassembled WGS sequence"/>
</dbReference>
<feature type="signal peptide" evidence="1">
    <location>
        <begin position="1"/>
        <end position="17"/>
    </location>
</feature>
<evidence type="ECO:0000313" key="2">
    <source>
        <dbReference type="EMBL" id="SNQ29186.1"/>
    </source>
</evidence>
<gene>
    <name evidence="2" type="ORF">SAMN05444584_1127</name>
</gene>
<accession>A0A217EG70</accession>
<organism evidence="2 3">
    <name type="scientific">Acinetobacter apis</name>
    <dbReference type="NCBI Taxonomy" id="1229165"/>
    <lineage>
        <taxon>Bacteria</taxon>
        <taxon>Pseudomonadati</taxon>
        <taxon>Pseudomonadota</taxon>
        <taxon>Gammaproteobacteria</taxon>
        <taxon>Moraxellales</taxon>
        <taxon>Moraxellaceae</taxon>
        <taxon>Acinetobacter</taxon>
    </lineage>
</organism>
<sequence>MKKILLCSIAMSSMVFAANDTTVNPYFTGFQESTAAMQNRWIKELSGQADATSIKKDVFVRQFIAPYDALFNKHAEVTQAEFIAFEMHDFDQTVQAYEDASIQQAHVRFGVLNKNKDSYISLKEFQDIGVQAFEKFDKNSDGIVNASDAALEDHKERLHGGAMFKSKVAMPVATDVKAFIAQHGQGQSEVTLAHYLTEREQLFIQTDANRDWVLSEDEYVNEFRLRYHENKEQAKSAWFDFYNARFIAIAQGKSTIRRKDLTHFANQLFVYWDKNKNGRLEINES</sequence>
<dbReference type="OrthoDB" id="6706523at2"/>
<dbReference type="SUPFAM" id="SSF47473">
    <property type="entry name" value="EF-hand"/>
    <property type="match status" value="1"/>
</dbReference>
<dbReference type="InterPro" id="IPR011992">
    <property type="entry name" value="EF-hand-dom_pair"/>
</dbReference>
<dbReference type="AlphaFoldDB" id="A0A217EG70"/>
<keyword evidence="3" id="KW-1185">Reference proteome</keyword>
<evidence type="ECO:0000256" key="1">
    <source>
        <dbReference type="SAM" id="SignalP"/>
    </source>
</evidence>
<protein>
    <recommendedName>
        <fullName evidence="4">EF hand</fullName>
    </recommendedName>
</protein>